<dbReference type="EMBL" id="NQVE01000125">
    <property type="protein sequence ID" value="RAL45976.1"/>
    <property type="molecule type" value="Genomic_DNA"/>
</dbReference>
<evidence type="ECO:0000313" key="2">
    <source>
        <dbReference type="Proteomes" id="UP000249390"/>
    </source>
</evidence>
<sequence>MTSCSASPRATRFTPHLITWCSCRGSKGIDPRGRVRDNGSQFSFEQNDRNGVERFNVPHRPSVGLEKFPVETTIGLPTADQARLAASSDRDLADMVVIKFGQTRYPPVQGIISRNLQKVEM</sequence>
<gene>
    <name evidence="1" type="ORF">DM860_006130</name>
</gene>
<name>A0A328DKI7_9ASTE</name>
<reference evidence="1 2" key="1">
    <citation type="submission" date="2018-06" db="EMBL/GenBank/DDBJ databases">
        <title>The Genome of Cuscuta australis (Dodder) Provides Insight into the Evolution of Plant Parasitism.</title>
        <authorList>
            <person name="Liu H."/>
        </authorList>
    </citation>
    <scope>NUCLEOTIDE SEQUENCE [LARGE SCALE GENOMIC DNA]</scope>
    <source>
        <strain evidence="2">cv. Yunnan</strain>
        <tissue evidence="1">Vines</tissue>
    </source>
</reference>
<evidence type="ECO:0000313" key="1">
    <source>
        <dbReference type="EMBL" id="RAL45976.1"/>
    </source>
</evidence>
<comment type="caution">
    <text evidence="1">The sequence shown here is derived from an EMBL/GenBank/DDBJ whole genome shotgun (WGS) entry which is preliminary data.</text>
</comment>
<proteinExistence type="predicted"/>
<keyword evidence="2" id="KW-1185">Reference proteome</keyword>
<accession>A0A328DKI7</accession>
<dbReference type="Proteomes" id="UP000249390">
    <property type="component" value="Unassembled WGS sequence"/>
</dbReference>
<dbReference type="AlphaFoldDB" id="A0A328DKI7"/>
<protein>
    <submittedName>
        <fullName evidence="1">Uncharacterized protein</fullName>
    </submittedName>
</protein>
<organism evidence="1 2">
    <name type="scientific">Cuscuta australis</name>
    <dbReference type="NCBI Taxonomy" id="267555"/>
    <lineage>
        <taxon>Eukaryota</taxon>
        <taxon>Viridiplantae</taxon>
        <taxon>Streptophyta</taxon>
        <taxon>Embryophyta</taxon>
        <taxon>Tracheophyta</taxon>
        <taxon>Spermatophyta</taxon>
        <taxon>Magnoliopsida</taxon>
        <taxon>eudicotyledons</taxon>
        <taxon>Gunneridae</taxon>
        <taxon>Pentapetalae</taxon>
        <taxon>asterids</taxon>
        <taxon>lamiids</taxon>
        <taxon>Solanales</taxon>
        <taxon>Convolvulaceae</taxon>
        <taxon>Cuscuteae</taxon>
        <taxon>Cuscuta</taxon>
        <taxon>Cuscuta subgen. Grammica</taxon>
        <taxon>Cuscuta sect. Cleistogrammica</taxon>
    </lineage>
</organism>